<proteinExistence type="predicted"/>
<evidence type="ECO:0000313" key="3">
    <source>
        <dbReference type="Proteomes" id="UP000305887"/>
    </source>
</evidence>
<gene>
    <name evidence="2" type="ORF">FHG66_10930</name>
</gene>
<dbReference type="OrthoDB" id="117888at2"/>
<dbReference type="Proteomes" id="UP000305887">
    <property type="component" value="Unassembled WGS sequence"/>
</dbReference>
<evidence type="ECO:0000256" key="1">
    <source>
        <dbReference type="SAM" id="MobiDB-lite"/>
    </source>
</evidence>
<feature type="region of interest" description="Disordered" evidence="1">
    <location>
        <begin position="1"/>
        <end position="39"/>
    </location>
</feature>
<dbReference type="EMBL" id="VDFU01000010">
    <property type="protein sequence ID" value="TNC49616.1"/>
    <property type="molecule type" value="Genomic_DNA"/>
</dbReference>
<evidence type="ECO:0000313" key="2">
    <source>
        <dbReference type="EMBL" id="TNC49616.1"/>
    </source>
</evidence>
<name>A0A5C4MU76_9RHOB</name>
<reference evidence="2 3" key="1">
    <citation type="submission" date="2019-06" db="EMBL/GenBank/DDBJ databases">
        <title>YIM 131921 draft genome.</title>
        <authorList>
            <person name="Jiang L."/>
        </authorList>
    </citation>
    <scope>NUCLEOTIDE SEQUENCE [LARGE SCALE GENOMIC DNA]</scope>
    <source>
        <strain evidence="2 3">YIM 131921</strain>
    </source>
</reference>
<sequence length="142" mass="15531">MLDALQPWLPLLDDEPRADPPARKARRRPVAMPQVTAPAPQHRAARQAFLGVAAAWGLTAAEALRLLGEPVSHEAERLERLDGILGAHRSLRLISPEPALYGARLRQPEPAFDGASLLEVMLRDGLPGIAQVRTHLVARITR</sequence>
<accession>A0A5C4MU76</accession>
<keyword evidence="3" id="KW-1185">Reference proteome</keyword>
<protein>
    <submittedName>
        <fullName evidence="2">Uncharacterized protein</fullName>
    </submittedName>
</protein>
<comment type="caution">
    <text evidence="2">The sequence shown here is derived from an EMBL/GenBank/DDBJ whole genome shotgun (WGS) entry which is preliminary data.</text>
</comment>
<dbReference type="RefSeq" id="WP_139076785.1">
    <property type="nucleotide sequence ID" value="NZ_VDFU01000010.1"/>
</dbReference>
<dbReference type="AlphaFoldDB" id="A0A5C4MU76"/>
<organism evidence="2 3">
    <name type="scientific">Rubellimicrobium rubrum</name>
    <dbReference type="NCBI Taxonomy" id="2585369"/>
    <lineage>
        <taxon>Bacteria</taxon>
        <taxon>Pseudomonadati</taxon>
        <taxon>Pseudomonadota</taxon>
        <taxon>Alphaproteobacteria</taxon>
        <taxon>Rhodobacterales</taxon>
        <taxon>Roseobacteraceae</taxon>
        <taxon>Rubellimicrobium</taxon>
    </lineage>
</organism>